<dbReference type="Pfam" id="PF04055">
    <property type="entry name" value="Radical_SAM"/>
    <property type="match status" value="1"/>
</dbReference>
<keyword evidence="3" id="KW-0949">S-adenosyl-L-methionine</keyword>
<dbReference type="PANTHER" id="PTHR30352">
    <property type="entry name" value="PYRUVATE FORMATE-LYASE-ACTIVATING ENZYME"/>
    <property type="match status" value="1"/>
</dbReference>
<comment type="cofactor">
    <cofactor evidence="1">
        <name>[4Fe-4S] cluster</name>
        <dbReference type="ChEBI" id="CHEBI:49883"/>
    </cofactor>
</comment>
<protein>
    <submittedName>
        <fullName evidence="9">YjjW family glycine radical enzyme activase</fullName>
    </submittedName>
</protein>
<dbReference type="SUPFAM" id="SSF54862">
    <property type="entry name" value="4Fe-4S ferredoxins"/>
    <property type="match status" value="1"/>
</dbReference>
<dbReference type="Gene3D" id="3.20.20.70">
    <property type="entry name" value="Aldolase class I"/>
    <property type="match status" value="1"/>
</dbReference>
<feature type="domain" description="4Fe-4S ferredoxin-type" evidence="7">
    <location>
        <begin position="73"/>
        <end position="93"/>
    </location>
</feature>
<keyword evidence="4" id="KW-0479">Metal-binding</keyword>
<dbReference type="PIRSF" id="PIRSF000371">
    <property type="entry name" value="PFL_act_enz"/>
    <property type="match status" value="1"/>
</dbReference>
<reference evidence="9 10" key="1">
    <citation type="submission" date="2019-01" db="EMBL/GenBank/DDBJ databases">
        <title>Ancylomarina salipaludis sp. nov., isolated from a salt marsh.</title>
        <authorList>
            <person name="Yoon J.-H."/>
        </authorList>
    </citation>
    <scope>NUCLEOTIDE SEQUENCE [LARGE SCALE GENOMIC DNA]</scope>
    <source>
        <strain evidence="9 10">SHSM-M15</strain>
    </source>
</reference>
<dbReference type="PANTHER" id="PTHR30352:SF13">
    <property type="entry name" value="GLYCYL-RADICAL ENZYME ACTIVATING ENZYME YJJW-RELATED"/>
    <property type="match status" value="1"/>
</dbReference>
<dbReference type="OrthoDB" id="9782387at2"/>
<proteinExistence type="predicted"/>
<dbReference type="InterPro" id="IPR012839">
    <property type="entry name" value="Organic_radical_activase"/>
</dbReference>
<evidence type="ECO:0000259" key="7">
    <source>
        <dbReference type="PROSITE" id="PS51379"/>
    </source>
</evidence>
<dbReference type="InterPro" id="IPR017896">
    <property type="entry name" value="4Fe4S_Fe-S-bd"/>
</dbReference>
<feature type="domain" description="4Fe-4S ferredoxin-type" evidence="7">
    <location>
        <begin position="95"/>
        <end position="124"/>
    </location>
</feature>
<feature type="domain" description="Radical SAM core" evidence="8">
    <location>
        <begin position="43"/>
        <end position="311"/>
    </location>
</feature>
<dbReference type="PROSITE" id="PS51379">
    <property type="entry name" value="4FE4S_FER_2"/>
    <property type="match status" value="2"/>
</dbReference>
<evidence type="ECO:0000256" key="3">
    <source>
        <dbReference type="ARBA" id="ARBA00022691"/>
    </source>
</evidence>
<dbReference type="GO" id="GO:0016491">
    <property type="term" value="F:oxidoreductase activity"/>
    <property type="evidence" value="ECO:0007669"/>
    <property type="project" value="InterPro"/>
</dbReference>
<evidence type="ECO:0000256" key="4">
    <source>
        <dbReference type="ARBA" id="ARBA00022723"/>
    </source>
</evidence>
<dbReference type="GO" id="GO:0051539">
    <property type="term" value="F:4 iron, 4 sulfur cluster binding"/>
    <property type="evidence" value="ECO:0007669"/>
    <property type="project" value="UniProtKB-KW"/>
</dbReference>
<evidence type="ECO:0000313" key="10">
    <source>
        <dbReference type="Proteomes" id="UP000289703"/>
    </source>
</evidence>
<dbReference type="InterPro" id="IPR017900">
    <property type="entry name" value="4Fe4S_Fe_S_CS"/>
</dbReference>
<organism evidence="9 10">
    <name type="scientific">Ancylomarina salipaludis</name>
    <dbReference type="NCBI Taxonomy" id="2501299"/>
    <lineage>
        <taxon>Bacteria</taxon>
        <taxon>Pseudomonadati</taxon>
        <taxon>Bacteroidota</taxon>
        <taxon>Bacteroidia</taxon>
        <taxon>Marinilabiliales</taxon>
        <taxon>Marinifilaceae</taxon>
        <taxon>Ancylomarina</taxon>
    </lineage>
</organism>
<evidence type="ECO:0000259" key="8">
    <source>
        <dbReference type="PROSITE" id="PS51918"/>
    </source>
</evidence>
<evidence type="ECO:0000256" key="6">
    <source>
        <dbReference type="ARBA" id="ARBA00023014"/>
    </source>
</evidence>
<evidence type="ECO:0000313" key="9">
    <source>
        <dbReference type="EMBL" id="RXQ93011.1"/>
    </source>
</evidence>
<dbReference type="SFLD" id="SFLDS00029">
    <property type="entry name" value="Radical_SAM"/>
    <property type="match status" value="1"/>
</dbReference>
<dbReference type="Proteomes" id="UP000289703">
    <property type="component" value="Unassembled WGS sequence"/>
</dbReference>
<keyword evidence="5" id="KW-0408">Iron</keyword>
<dbReference type="EMBL" id="SAXA01000009">
    <property type="protein sequence ID" value="RXQ93011.1"/>
    <property type="molecule type" value="Genomic_DNA"/>
</dbReference>
<evidence type="ECO:0000256" key="5">
    <source>
        <dbReference type="ARBA" id="ARBA00023004"/>
    </source>
</evidence>
<comment type="caution">
    <text evidence="9">The sequence shown here is derived from an EMBL/GenBank/DDBJ whole genome shotgun (WGS) entry which is preliminary data.</text>
</comment>
<dbReference type="AlphaFoldDB" id="A0A4Q1JLG1"/>
<dbReference type="InterPro" id="IPR023912">
    <property type="entry name" value="YjjW_bact"/>
</dbReference>
<dbReference type="PROSITE" id="PS00198">
    <property type="entry name" value="4FE4S_FER_1"/>
    <property type="match status" value="2"/>
</dbReference>
<evidence type="ECO:0000256" key="1">
    <source>
        <dbReference type="ARBA" id="ARBA00001966"/>
    </source>
</evidence>
<sequence length="311" mass="35127">MGALCLLPIRWTMPMSTNVLQKESIHMSELQANISGIIKSSVIDGPGNRMVIFFQACNLNCLYCHNSHTIGLCNLCGLCVQNCPTQSLKIDASNKQIIHNASTCTHCDNCLKNCPENSSPFYKKMTVEHLISEIEEVKDFISGITVSGGEVMLQSEFLKQLFISIKTHPELNHLSILVDSNGNIDENRWNQVLDWVDGFMLDIKAYSSDVHKKITGHTNEKILNSIRYLDSKNKLSELRLVLVPGYNNSKEEIETISGFMQSLSPEVRKVLIKLRKHGIREKYHYLSEPTQLDIAQAVEILESDKHKLLVI</sequence>
<dbReference type="NCBIfam" id="TIGR04041">
    <property type="entry name" value="activase_YjjW"/>
    <property type="match status" value="1"/>
</dbReference>
<dbReference type="InterPro" id="IPR013785">
    <property type="entry name" value="Aldolase_TIM"/>
</dbReference>
<gene>
    <name evidence="9" type="primary">yjjW</name>
    <name evidence="9" type="ORF">EO244_11100</name>
</gene>
<keyword evidence="6" id="KW-0411">Iron-sulfur</keyword>
<name>A0A4Q1JLG1_9BACT</name>
<dbReference type="InterPro" id="IPR058240">
    <property type="entry name" value="rSAM_sf"/>
</dbReference>
<dbReference type="InterPro" id="IPR007197">
    <property type="entry name" value="rSAM"/>
</dbReference>
<dbReference type="SFLD" id="SFLDG01118">
    <property type="entry name" value="activating_enzymes__group_2"/>
    <property type="match status" value="1"/>
</dbReference>
<keyword evidence="2" id="KW-0004">4Fe-4S</keyword>
<accession>A0A4Q1JLG1</accession>
<dbReference type="SUPFAM" id="SSF102114">
    <property type="entry name" value="Radical SAM enzymes"/>
    <property type="match status" value="1"/>
</dbReference>
<dbReference type="PROSITE" id="PS51918">
    <property type="entry name" value="RADICAL_SAM"/>
    <property type="match status" value="1"/>
</dbReference>
<dbReference type="SFLD" id="SFLDF00392">
    <property type="entry name" value="YjjI_activase"/>
    <property type="match status" value="1"/>
</dbReference>
<evidence type="ECO:0000256" key="2">
    <source>
        <dbReference type="ARBA" id="ARBA00022485"/>
    </source>
</evidence>
<keyword evidence="10" id="KW-1185">Reference proteome</keyword>
<dbReference type="GO" id="GO:0046872">
    <property type="term" value="F:metal ion binding"/>
    <property type="evidence" value="ECO:0007669"/>
    <property type="project" value="UniProtKB-KW"/>
</dbReference>
<dbReference type="SFLD" id="SFLDG01066">
    <property type="entry name" value="organic_radical-activating_enz"/>
    <property type="match status" value="1"/>
</dbReference>
<dbReference type="InterPro" id="IPR034457">
    <property type="entry name" value="Organic_radical-activating"/>
</dbReference>
<dbReference type="Gene3D" id="3.30.70.20">
    <property type="match status" value="1"/>
</dbReference>
<dbReference type="InterPro" id="IPR040074">
    <property type="entry name" value="BssD/PflA/YjjW"/>
</dbReference>